<name>A0ABQ1RUE9_9MICO</name>
<dbReference type="RefSeq" id="WP_188437147.1">
    <property type="nucleotide sequence ID" value="NZ_BMCM01000004.1"/>
</dbReference>
<dbReference type="Pfam" id="PF12728">
    <property type="entry name" value="HTH_17"/>
    <property type="match status" value="1"/>
</dbReference>
<dbReference type="EMBL" id="BMCM01000004">
    <property type="protein sequence ID" value="GGD83233.1"/>
    <property type="molecule type" value="Genomic_DNA"/>
</dbReference>
<evidence type="ECO:0000313" key="2">
    <source>
        <dbReference type="EMBL" id="GGD83233.1"/>
    </source>
</evidence>
<dbReference type="NCBIfam" id="TIGR01764">
    <property type="entry name" value="excise"/>
    <property type="match status" value="1"/>
</dbReference>
<reference evidence="3" key="1">
    <citation type="journal article" date="2019" name="Int. J. Syst. Evol. Microbiol.">
        <title>The Global Catalogue of Microorganisms (GCM) 10K type strain sequencing project: providing services to taxonomists for standard genome sequencing and annotation.</title>
        <authorList>
            <consortium name="The Broad Institute Genomics Platform"/>
            <consortium name="The Broad Institute Genome Sequencing Center for Infectious Disease"/>
            <person name="Wu L."/>
            <person name="Ma J."/>
        </authorList>
    </citation>
    <scope>NUCLEOTIDE SEQUENCE [LARGE SCALE GENOMIC DNA]</scope>
    <source>
        <strain evidence="3">CCM 7640</strain>
    </source>
</reference>
<sequence length="74" mass="8579">MEPTTESPIAKYLTSTELARVLQCSVDKVYRMARNREIPSVRVGRSWRFDLDAVKDELSKPADSWALPSRQRRL</sequence>
<protein>
    <recommendedName>
        <fullName evidence="1">Helix-turn-helix domain-containing protein</fullName>
    </recommendedName>
</protein>
<dbReference type="Proteomes" id="UP000629365">
    <property type="component" value="Unassembled WGS sequence"/>
</dbReference>
<evidence type="ECO:0000313" key="3">
    <source>
        <dbReference type="Proteomes" id="UP000629365"/>
    </source>
</evidence>
<evidence type="ECO:0000259" key="1">
    <source>
        <dbReference type="Pfam" id="PF12728"/>
    </source>
</evidence>
<feature type="domain" description="Helix-turn-helix" evidence="1">
    <location>
        <begin position="12"/>
        <end position="55"/>
    </location>
</feature>
<gene>
    <name evidence="2" type="ORF">GCM10007269_27610</name>
</gene>
<comment type="caution">
    <text evidence="2">The sequence shown here is derived from an EMBL/GenBank/DDBJ whole genome shotgun (WGS) entry which is preliminary data.</text>
</comment>
<dbReference type="InterPro" id="IPR010093">
    <property type="entry name" value="SinI_DNA-bd"/>
</dbReference>
<dbReference type="InterPro" id="IPR009061">
    <property type="entry name" value="DNA-bd_dom_put_sf"/>
</dbReference>
<keyword evidence="3" id="KW-1185">Reference proteome</keyword>
<accession>A0ABQ1RUE9</accession>
<organism evidence="2 3">
    <name type="scientific">Microbacterium murale</name>
    <dbReference type="NCBI Taxonomy" id="1081040"/>
    <lineage>
        <taxon>Bacteria</taxon>
        <taxon>Bacillati</taxon>
        <taxon>Actinomycetota</taxon>
        <taxon>Actinomycetes</taxon>
        <taxon>Micrococcales</taxon>
        <taxon>Microbacteriaceae</taxon>
        <taxon>Microbacterium</taxon>
    </lineage>
</organism>
<proteinExistence type="predicted"/>
<dbReference type="SUPFAM" id="SSF46955">
    <property type="entry name" value="Putative DNA-binding domain"/>
    <property type="match status" value="1"/>
</dbReference>
<dbReference type="InterPro" id="IPR041657">
    <property type="entry name" value="HTH_17"/>
</dbReference>